<dbReference type="Gene3D" id="3.30.160.660">
    <property type="match status" value="1"/>
</dbReference>
<feature type="domain" description="YcaO" evidence="1">
    <location>
        <begin position="4"/>
        <end position="374"/>
    </location>
</feature>
<evidence type="ECO:0000259" key="1">
    <source>
        <dbReference type="PROSITE" id="PS51664"/>
    </source>
</evidence>
<dbReference type="NCBIfam" id="TIGR03604">
    <property type="entry name" value="TOMM_cyclo_SagD"/>
    <property type="match status" value="1"/>
</dbReference>
<comment type="caution">
    <text evidence="2">The sequence shown here is derived from an EMBL/GenBank/DDBJ whole genome shotgun (WGS) entry which is preliminary data.</text>
</comment>
<dbReference type="PANTHER" id="PTHR37809">
    <property type="entry name" value="RIBOSOMAL PROTEIN S12 METHYLTHIOTRANSFERASE ACCESSORY FACTOR YCAO"/>
    <property type="match status" value="1"/>
</dbReference>
<reference evidence="2" key="1">
    <citation type="submission" date="2020-11" db="EMBL/GenBank/DDBJ databases">
        <title>Whole-genome analyses of Nonomuraea sp. K274.</title>
        <authorList>
            <person name="Veyisoglu A."/>
        </authorList>
    </citation>
    <scope>NUCLEOTIDE SEQUENCE</scope>
    <source>
        <strain evidence="2">K274</strain>
    </source>
</reference>
<accession>A0A931AEX6</accession>
<dbReference type="PANTHER" id="PTHR37809:SF1">
    <property type="entry name" value="RIBOSOMAL PROTEIN S12 METHYLTHIOTRANSFERASE ACCESSORY FACTOR YCAO"/>
    <property type="match status" value="1"/>
</dbReference>
<evidence type="ECO:0000313" key="2">
    <source>
        <dbReference type="EMBL" id="MBF8190693.1"/>
    </source>
</evidence>
<dbReference type="AlphaFoldDB" id="A0A931AEX6"/>
<evidence type="ECO:0000313" key="3">
    <source>
        <dbReference type="Proteomes" id="UP000605361"/>
    </source>
</evidence>
<proteinExistence type="predicted"/>
<dbReference type="InterPro" id="IPR027624">
    <property type="entry name" value="TOMM_cyclo_SagD"/>
</dbReference>
<sequence>MCSGLAWDDAAAARFIAIAEGAERYAAWDIVGEERIWASAAELGDDCLEPARYPRCSDQELADPGCRVTRFDPDARIRWVRGTDLASGEDVWVPAAMACYHLSGTVPAERFVYRISTGYAVHTDPVEALVRGICEVAERDANAVLWLQRLSLPALDENLWSHRTRELIQWCAMRFLDVHLLDATTDIGVPTAYCVIAADHDRDVRRVVGAGAGRNLTAAAEKAIYEAHGVYQHVHSFGDEPPEEVASFKNIVDGARYMARPDRAAAFDFLLTGRRKPEGQALPSLPDAPAEALDRLVTTLTSAGMRPIAVNRTTQELHDVGLAAINIIIADMQPMSLDPLAQFKGHPRLYDAPRRMGYRVLEEKELNPWPQPFA</sequence>
<protein>
    <submittedName>
        <fullName evidence="2">YcaO-like family protein</fullName>
    </submittedName>
</protein>
<dbReference type="Gene3D" id="3.30.1330.230">
    <property type="match status" value="1"/>
</dbReference>
<name>A0A931AEX6_9ACTN</name>
<keyword evidence="3" id="KW-1185">Reference proteome</keyword>
<dbReference type="Pfam" id="PF02624">
    <property type="entry name" value="YcaO"/>
    <property type="match status" value="1"/>
</dbReference>
<organism evidence="2 3">
    <name type="scientific">Nonomuraea cypriaca</name>
    <dbReference type="NCBI Taxonomy" id="1187855"/>
    <lineage>
        <taxon>Bacteria</taxon>
        <taxon>Bacillati</taxon>
        <taxon>Actinomycetota</taxon>
        <taxon>Actinomycetes</taxon>
        <taxon>Streptosporangiales</taxon>
        <taxon>Streptosporangiaceae</taxon>
        <taxon>Nonomuraea</taxon>
    </lineage>
</organism>
<dbReference type="EMBL" id="JADOGI010000131">
    <property type="protein sequence ID" value="MBF8190693.1"/>
    <property type="molecule type" value="Genomic_DNA"/>
</dbReference>
<gene>
    <name evidence="2" type="ORF">ITP53_34280</name>
</gene>
<dbReference type="Proteomes" id="UP000605361">
    <property type="component" value="Unassembled WGS sequence"/>
</dbReference>
<dbReference type="InterPro" id="IPR003776">
    <property type="entry name" value="YcaO-like_dom"/>
</dbReference>
<dbReference type="PROSITE" id="PS51664">
    <property type="entry name" value="YCAO"/>
    <property type="match status" value="1"/>
</dbReference>
<dbReference type="Gene3D" id="3.30.40.250">
    <property type="match status" value="1"/>
</dbReference>